<accession>A0AAD9VG90</accession>
<feature type="compositionally biased region" description="Basic and acidic residues" evidence="6">
    <location>
        <begin position="66"/>
        <end position="79"/>
    </location>
</feature>
<dbReference type="FunFam" id="2.30.30.40:FF:000032">
    <property type="entry name" value="Putative C-Jun-amino-terminal kinase-interacting protein 2"/>
    <property type="match status" value="1"/>
</dbReference>
<evidence type="ECO:0000256" key="1">
    <source>
        <dbReference type="ARBA" id="ARBA00004496"/>
    </source>
</evidence>
<evidence type="ECO:0000313" key="9">
    <source>
        <dbReference type="Proteomes" id="UP001249851"/>
    </source>
</evidence>
<dbReference type="SMART" id="SM00326">
    <property type="entry name" value="SH3"/>
    <property type="match status" value="1"/>
</dbReference>
<dbReference type="Gene3D" id="2.30.30.40">
    <property type="entry name" value="SH3 Domains"/>
    <property type="match status" value="1"/>
</dbReference>
<organism evidence="8 9">
    <name type="scientific">Acropora cervicornis</name>
    <name type="common">Staghorn coral</name>
    <dbReference type="NCBI Taxonomy" id="6130"/>
    <lineage>
        <taxon>Eukaryota</taxon>
        <taxon>Metazoa</taxon>
        <taxon>Cnidaria</taxon>
        <taxon>Anthozoa</taxon>
        <taxon>Hexacorallia</taxon>
        <taxon>Scleractinia</taxon>
        <taxon>Astrocoeniina</taxon>
        <taxon>Acroporidae</taxon>
        <taxon>Acropora</taxon>
    </lineage>
</organism>
<evidence type="ECO:0000259" key="7">
    <source>
        <dbReference type="PROSITE" id="PS50002"/>
    </source>
</evidence>
<sequence length="375" mass="41763">MLNSAASSLVIDGTSKREVIGQSLAAEYGVIEGEAESLKDQLQSIDADVYMRRPLNGKILMAEETARENERVSPVEASHHERKLSNSGTERNKRILPKTPKSLYSSTSQPVAKNNNQSADKQFRRTSDTKCLNPSGVSSSSGDMSPISPETDETEDRFFNAKPKQTHIALYKFVARHDDETGLDPGDAVYVAKKCEDLWFEGVNLRTGKAGIFPSRYVSDILQDPSIQGEQTFEVFFFNLFYFFFMKRDNPNGMQANQFSLRFLGSVEVSSFKGNEIICNAMKEIVKQHQMSSTAKPPACILDVTERGIRITEHPLGKGKGSSGSKKSSKHKLGKLFERDSKILCFHHQASRRSQICLSCFHVGILHGSCSDCCR</sequence>
<dbReference type="GO" id="GO:0046328">
    <property type="term" value="P:regulation of JNK cascade"/>
    <property type="evidence" value="ECO:0007669"/>
    <property type="project" value="InterPro"/>
</dbReference>
<keyword evidence="3 5" id="KW-0728">SH3 domain</keyword>
<feature type="region of interest" description="Disordered" evidence="6">
    <location>
        <begin position="313"/>
        <end position="332"/>
    </location>
</feature>
<dbReference type="InterPro" id="IPR047178">
    <property type="entry name" value="JIP1_scaffold"/>
</dbReference>
<comment type="caution">
    <text evidence="8">The sequence shown here is derived from an EMBL/GenBank/DDBJ whole genome shotgun (WGS) entry which is preliminary data.</text>
</comment>
<feature type="compositionally biased region" description="Polar residues" evidence="6">
    <location>
        <begin position="102"/>
        <end position="120"/>
    </location>
</feature>
<evidence type="ECO:0000256" key="4">
    <source>
        <dbReference type="ARBA" id="ARBA00022490"/>
    </source>
</evidence>
<dbReference type="SUPFAM" id="SSF50044">
    <property type="entry name" value="SH3-domain"/>
    <property type="match status" value="1"/>
</dbReference>
<protein>
    <submittedName>
        <fullName evidence="8">JNK-interacting protein 1</fullName>
    </submittedName>
</protein>
<feature type="domain" description="SH3" evidence="7">
    <location>
        <begin position="162"/>
        <end position="223"/>
    </location>
</feature>
<dbReference type="Pfam" id="PF14604">
    <property type="entry name" value="SH3_9"/>
    <property type="match status" value="1"/>
</dbReference>
<dbReference type="InterPro" id="IPR011993">
    <property type="entry name" value="PH-like_dom_sf"/>
</dbReference>
<dbReference type="InterPro" id="IPR036028">
    <property type="entry name" value="SH3-like_dom_sf"/>
</dbReference>
<dbReference type="PANTHER" id="PTHR47437">
    <property type="entry name" value="JNK-INTERACTING PROTEIN 1-LIKE PROTEIN"/>
    <property type="match status" value="1"/>
</dbReference>
<evidence type="ECO:0000256" key="2">
    <source>
        <dbReference type="ARBA" id="ARBA00009866"/>
    </source>
</evidence>
<reference evidence="8" key="2">
    <citation type="journal article" date="2023" name="Science">
        <title>Genomic signatures of disease resistance in endangered staghorn corals.</title>
        <authorList>
            <person name="Vollmer S.V."/>
            <person name="Selwyn J.D."/>
            <person name="Despard B.A."/>
            <person name="Roesel C.L."/>
        </authorList>
    </citation>
    <scope>NUCLEOTIDE SEQUENCE</scope>
    <source>
        <strain evidence="8">K2</strain>
    </source>
</reference>
<gene>
    <name evidence="8" type="ORF">P5673_001765</name>
</gene>
<evidence type="ECO:0000313" key="8">
    <source>
        <dbReference type="EMBL" id="KAK2572780.1"/>
    </source>
</evidence>
<dbReference type="GO" id="GO:0007254">
    <property type="term" value="P:JNK cascade"/>
    <property type="evidence" value="ECO:0007669"/>
    <property type="project" value="TreeGrafter"/>
</dbReference>
<dbReference type="Gene3D" id="2.30.29.30">
    <property type="entry name" value="Pleckstrin-homology domain (PH domain)/Phosphotyrosine-binding domain (PTB)"/>
    <property type="match status" value="1"/>
</dbReference>
<name>A0AAD9VG90_ACRCE</name>
<dbReference type="InterPro" id="IPR001452">
    <property type="entry name" value="SH3_domain"/>
</dbReference>
<dbReference type="SUPFAM" id="SSF50729">
    <property type="entry name" value="PH domain-like"/>
    <property type="match status" value="1"/>
</dbReference>
<keyword evidence="4" id="KW-0963">Cytoplasm</keyword>
<dbReference type="GO" id="GO:0005078">
    <property type="term" value="F:MAP-kinase scaffold activity"/>
    <property type="evidence" value="ECO:0007669"/>
    <property type="project" value="TreeGrafter"/>
</dbReference>
<dbReference type="Proteomes" id="UP001249851">
    <property type="component" value="Unassembled WGS sequence"/>
</dbReference>
<dbReference type="EMBL" id="JARQWQ010000003">
    <property type="protein sequence ID" value="KAK2572780.1"/>
    <property type="molecule type" value="Genomic_DNA"/>
</dbReference>
<dbReference type="PANTHER" id="PTHR47437:SF4">
    <property type="entry name" value="JNK-INTERACTING PROTEIN 1-LIKE PROTEIN"/>
    <property type="match status" value="1"/>
</dbReference>
<dbReference type="GO" id="GO:0005737">
    <property type="term" value="C:cytoplasm"/>
    <property type="evidence" value="ECO:0007669"/>
    <property type="project" value="UniProtKB-SubCell"/>
</dbReference>
<dbReference type="PROSITE" id="PS50002">
    <property type="entry name" value="SH3"/>
    <property type="match status" value="1"/>
</dbReference>
<proteinExistence type="inferred from homology"/>
<evidence type="ECO:0000256" key="5">
    <source>
        <dbReference type="PROSITE-ProRule" id="PRU00192"/>
    </source>
</evidence>
<evidence type="ECO:0000256" key="6">
    <source>
        <dbReference type="SAM" id="MobiDB-lite"/>
    </source>
</evidence>
<evidence type="ECO:0000256" key="3">
    <source>
        <dbReference type="ARBA" id="ARBA00022443"/>
    </source>
</evidence>
<feature type="non-terminal residue" evidence="8">
    <location>
        <position position="375"/>
    </location>
</feature>
<comment type="similarity">
    <text evidence="2">Belongs to the JIP scaffold family.</text>
</comment>
<reference evidence="8" key="1">
    <citation type="journal article" date="2023" name="G3 (Bethesda)">
        <title>Whole genome assembly and annotation of the endangered Caribbean coral Acropora cervicornis.</title>
        <authorList>
            <person name="Selwyn J.D."/>
            <person name="Vollmer S.V."/>
        </authorList>
    </citation>
    <scope>NUCLEOTIDE SEQUENCE</scope>
    <source>
        <strain evidence="8">K2</strain>
    </source>
</reference>
<dbReference type="GO" id="GO:0008432">
    <property type="term" value="F:JUN kinase binding"/>
    <property type="evidence" value="ECO:0007669"/>
    <property type="project" value="TreeGrafter"/>
</dbReference>
<feature type="region of interest" description="Disordered" evidence="6">
    <location>
        <begin position="66"/>
        <end position="154"/>
    </location>
</feature>
<feature type="compositionally biased region" description="Low complexity" evidence="6">
    <location>
        <begin position="134"/>
        <end position="149"/>
    </location>
</feature>
<comment type="subcellular location">
    <subcellularLocation>
        <location evidence="1">Cytoplasm</location>
    </subcellularLocation>
</comment>
<keyword evidence="9" id="KW-1185">Reference proteome</keyword>
<dbReference type="AlphaFoldDB" id="A0AAD9VG90"/>